<protein>
    <recommendedName>
        <fullName evidence="2">DUF2157 domain-containing protein</fullName>
    </recommendedName>
</protein>
<feature type="transmembrane region" description="Helical" evidence="1">
    <location>
        <begin position="73"/>
        <end position="92"/>
    </location>
</feature>
<dbReference type="OrthoDB" id="642680at2"/>
<feature type="transmembrane region" description="Helical" evidence="1">
    <location>
        <begin position="104"/>
        <end position="123"/>
    </location>
</feature>
<dbReference type="EMBL" id="CP022386">
    <property type="protein sequence ID" value="ATA87710.1"/>
    <property type="molecule type" value="Genomic_DNA"/>
</dbReference>
<accession>A0A250FRH7</accession>
<sequence>MKILNELDELVSAEVISAEVAERIRNYAQERARSSSSHRLLLIFGSLGALLIGLGVIVLLAHNWDELPRWTKTFISFLPLLAGQAACGYLLFKKGIHLWHAEAVAIFTSLSVGAAIAMIHQVYNLPESSFANFLSLWLLLALPTLYLMRSRATAVLYYIGCCVLATLGSDKEWTTFFIALLAFALALPFYLWHIREKASSYITGIFHWAGAAFVACIVCSFLDNIDFNNDYAFCLVMLAGAYLIIGKYLQSYIYYNAYKVSAICGLAICFFVKEIFYVNHPPKTIVSTILLFAFVYLPLLIKYYSLDKKEQTFDLILFYPILYILLAFTQIAYLYDLAILALGSYYLWKGFKSERTLLVNFGLVVISAQVVYRFFDSSLSFVLKGIVFILLGISFFVVNYLILKQKKNA</sequence>
<feature type="transmembrane region" description="Helical" evidence="1">
    <location>
        <begin position="198"/>
        <end position="219"/>
    </location>
</feature>
<dbReference type="Proteomes" id="UP000217250">
    <property type="component" value="Chromosome"/>
</dbReference>
<dbReference type="Pfam" id="PF09925">
    <property type="entry name" value="DUF2157"/>
    <property type="match status" value="1"/>
</dbReference>
<keyword evidence="1" id="KW-0812">Transmembrane</keyword>
<feature type="transmembrane region" description="Helical" evidence="1">
    <location>
        <begin position="381"/>
        <end position="403"/>
    </location>
</feature>
<dbReference type="AlphaFoldDB" id="A0A250FRH7"/>
<feature type="transmembrane region" description="Helical" evidence="1">
    <location>
        <begin position="173"/>
        <end position="192"/>
    </location>
</feature>
<reference evidence="4" key="1">
    <citation type="submission" date="2017-06" db="EMBL/GenBank/DDBJ databases">
        <title>Capnocytophaga spp. assemblies.</title>
        <authorList>
            <person name="Gulvik C.A."/>
        </authorList>
    </citation>
    <scope>NUCLEOTIDE SEQUENCE [LARGE SCALE GENOMIC DNA]</scope>
    <source>
        <strain evidence="4">H1496</strain>
    </source>
</reference>
<feature type="transmembrane region" description="Helical" evidence="1">
    <location>
        <begin position="40"/>
        <end position="61"/>
    </location>
</feature>
<dbReference type="RefSeq" id="WP_095910924.1">
    <property type="nucleotide sequence ID" value="NZ_CP022386.1"/>
</dbReference>
<feature type="transmembrane region" description="Helical" evidence="1">
    <location>
        <begin position="284"/>
        <end position="301"/>
    </location>
</feature>
<evidence type="ECO:0000259" key="2">
    <source>
        <dbReference type="Pfam" id="PF09925"/>
    </source>
</evidence>
<keyword evidence="1" id="KW-0472">Membrane</keyword>
<feature type="transmembrane region" description="Helical" evidence="1">
    <location>
        <begin position="231"/>
        <end position="249"/>
    </location>
</feature>
<dbReference type="InterPro" id="IPR018677">
    <property type="entry name" value="DUF2157"/>
</dbReference>
<proteinExistence type="predicted"/>
<keyword evidence="1" id="KW-1133">Transmembrane helix</keyword>
<feature type="domain" description="DUF2157" evidence="2">
    <location>
        <begin position="9"/>
        <end position="152"/>
    </location>
</feature>
<evidence type="ECO:0000313" key="3">
    <source>
        <dbReference type="EMBL" id="ATA87710.1"/>
    </source>
</evidence>
<gene>
    <name evidence="3" type="ORF">CGC50_11485</name>
</gene>
<feature type="transmembrane region" description="Helical" evidence="1">
    <location>
        <begin position="255"/>
        <end position="272"/>
    </location>
</feature>
<organism evidence="3 4">
    <name type="scientific">Capnocytophaga gingivalis</name>
    <dbReference type="NCBI Taxonomy" id="1017"/>
    <lineage>
        <taxon>Bacteria</taxon>
        <taxon>Pseudomonadati</taxon>
        <taxon>Bacteroidota</taxon>
        <taxon>Flavobacteriia</taxon>
        <taxon>Flavobacteriales</taxon>
        <taxon>Flavobacteriaceae</taxon>
        <taxon>Capnocytophaga</taxon>
    </lineage>
</organism>
<evidence type="ECO:0000256" key="1">
    <source>
        <dbReference type="SAM" id="Phobius"/>
    </source>
</evidence>
<dbReference type="GeneID" id="84809168"/>
<feature type="transmembrane region" description="Helical" evidence="1">
    <location>
        <begin position="129"/>
        <end position="148"/>
    </location>
</feature>
<feature type="transmembrane region" description="Helical" evidence="1">
    <location>
        <begin position="321"/>
        <end position="348"/>
    </location>
</feature>
<name>A0A250FRH7_9FLAO</name>
<dbReference type="KEGG" id="cgh:CGC50_11485"/>
<evidence type="ECO:0000313" key="4">
    <source>
        <dbReference type="Proteomes" id="UP000217250"/>
    </source>
</evidence>